<dbReference type="InterPro" id="IPR036188">
    <property type="entry name" value="FAD/NAD-bd_sf"/>
</dbReference>
<dbReference type="AlphaFoldDB" id="A0A4R3M036"/>
<dbReference type="GO" id="GO:0005737">
    <property type="term" value="C:cytoplasm"/>
    <property type="evidence" value="ECO:0007669"/>
    <property type="project" value="TreeGrafter"/>
</dbReference>
<evidence type="ECO:0000313" key="3">
    <source>
        <dbReference type="EMBL" id="TCT06401.1"/>
    </source>
</evidence>
<organism evidence="3 4">
    <name type="scientific">Paralcaligenes ureilyticus</name>
    <dbReference type="NCBI Taxonomy" id="627131"/>
    <lineage>
        <taxon>Bacteria</taxon>
        <taxon>Pseudomonadati</taxon>
        <taxon>Pseudomonadota</taxon>
        <taxon>Betaproteobacteria</taxon>
        <taxon>Burkholderiales</taxon>
        <taxon>Alcaligenaceae</taxon>
        <taxon>Paralcaligenes</taxon>
    </lineage>
</organism>
<dbReference type="PANTHER" id="PTHR13847">
    <property type="entry name" value="SARCOSINE DEHYDROGENASE-RELATED"/>
    <property type="match status" value="1"/>
</dbReference>
<sequence length="469" mass="51739">MPNYRNASLWFDTLNEDIQPRPPLDGIKNADVVIIGAGYTGLWTAYYLKCIAPDLSVTILEAQTTGFGASGRNGGWLKGSIAGEDKYLARLPAEQKSTGYRLLHGIVDHVHEIMNREGIHCGFHKGGVIFAAARYPEQLQSQRRHLKQLYQAGHTEEDYRWLDAGELTQQVRMHKPYGAIFSPHCAVINPAQLVRGLGMAVERKGVAIYEESPVLEIHPRSVVTAHGEVRAQIIVPALEGYSSTVRDYGKYILPVQSLIIATEPLSSAQWDEVGLQNRPAFSDSGRLITYGQRSADDRLIFGARGAYQFGARPRSEFSLKDPEFRIRERLMTDLFPALQGVQVTHGWGGSMGMSRRFAPHALFDARSGIALAGGYGGGGVGASNLFGRTLADLILERDTELTQMPWVMKGVAPKRALQKWEPEPIPWLTYKAVLAAYSWEEALNRASEAPGPRKALAGFISNTLSALLR</sequence>
<comment type="caution">
    <text evidence="3">The sequence shown here is derived from an EMBL/GenBank/DDBJ whole genome shotgun (WGS) entry which is preliminary data.</text>
</comment>
<dbReference type="RefSeq" id="WP_132582982.1">
    <property type="nucleotide sequence ID" value="NZ_SMAJ01000008.1"/>
</dbReference>
<accession>A0A4R3M036</accession>
<dbReference type="PANTHER" id="PTHR13847:SF285">
    <property type="entry name" value="FAD DEPENDENT OXIDOREDUCTASE DOMAIN-CONTAINING PROTEIN"/>
    <property type="match status" value="1"/>
</dbReference>
<dbReference type="EMBL" id="SMAJ01000008">
    <property type="protein sequence ID" value="TCT06401.1"/>
    <property type="molecule type" value="Genomic_DNA"/>
</dbReference>
<dbReference type="Gene3D" id="3.50.50.60">
    <property type="entry name" value="FAD/NAD(P)-binding domain"/>
    <property type="match status" value="1"/>
</dbReference>
<evidence type="ECO:0000256" key="1">
    <source>
        <dbReference type="ARBA" id="ARBA00023002"/>
    </source>
</evidence>
<evidence type="ECO:0000313" key="4">
    <source>
        <dbReference type="Proteomes" id="UP000295525"/>
    </source>
</evidence>
<evidence type="ECO:0000259" key="2">
    <source>
        <dbReference type="Pfam" id="PF01266"/>
    </source>
</evidence>
<dbReference type="Proteomes" id="UP000295525">
    <property type="component" value="Unassembled WGS sequence"/>
</dbReference>
<keyword evidence="4" id="KW-1185">Reference proteome</keyword>
<proteinExistence type="predicted"/>
<name>A0A4R3M036_9BURK</name>
<gene>
    <name evidence="3" type="ORF">EDC26_108137</name>
</gene>
<dbReference type="SUPFAM" id="SSF51905">
    <property type="entry name" value="FAD/NAD(P)-binding domain"/>
    <property type="match status" value="1"/>
</dbReference>
<keyword evidence="1" id="KW-0560">Oxidoreductase</keyword>
<dbReference type="Pfam" id="PF01266">
    <property type="entry name" value="DAO"/>
    <property type="match status" value="1"/>
</dbReference>
<dbReference type="OrthoDB" id="9342835at2"/>
<reference evidence="3 4" key="1">
    <citation type="submission" date="2019-03" db="EMBL/GenBank/DDBJ databases">
        <title>Genomic Encyclopedia of Type Strains, Phase IV (KMG-IV): sequencing the most valuable type-strain genomes for metagenomic binning, comparative biology and taxonomic classification.</title>
        <authorList>
            <person name="Goeker M."/>
        </authorList>
    </citation>
    <scope>NUCLEOTIDE SEQUENCE [LARGE SCALE GENOMIC DNA]</scope>
    <source>
        <strain evidence="3 4">DSM 24591</strain>
    </source>
</reference>
<dbReference type="InterPro" id="IPR006076">
    <property type="entry name" value="FAD-dep_OxRdtase"/>
</dbReference>
<dbReference type="GO" id="GO:0016491">
    <property type="term" value="F:oxidoreductase activity"/>
    <property type="evidence" value="ECO:0007669"/>
    <property type="project" value="UniProtKB-KW"/>
</dbReference>
<feature type="domain" description="FAD dependent oxidoreductase" evidence="2">
    <location>
        <begin position="31"/>
        <end position="393"/>
    </location>
</feature>
<protein>
    <submittedName>
        <fullName evidence="3">Glycine/D-amino acid oxidase-like deaminating enzyme</fullName>
    </submittedName>
</protein>
<dbReference type="Gene3D" id="3.30.9.10">
    <property type="entry name" value="D-Amino Acid Oxidase, subunit A, domain 2"/>
    <property type="match status" value="1"/>
</dbReference>